<feature type="compositionally biased region" description="Polar residues" evidence="1">
    <location>
        <begin position="72"/>
        <end position="81"/>
    </location>
</feature>
<feature type="compositionally biased region" description="Basic and acidic residues" evidence="1">
    <location>
        <begin position="134"/>
        <end position="148"/>
    </location>
</feature>
<proteinExistence type="predicted"/>
<feature type="compositionally biased region" description="Acidic residues" evidence="1">
    <location>
        <begin position="43"/>
        <end position="53"/>
    </location>
</feature>
<sequence length="148" mass="16746">MDLDDFVKEYCLDNDNDNDNYDESIIYCDAYVCDYEGKIFGDDSDDEEVEGDEMLPVHATTLGDEKREPEESGTSMDSQLVLNHHSGDEQKTNMDIEDGASKENIVTDREKKEKRKTQEDGVGSEQVDGIETAFEVKKKKESISKSDV</sequence>
<dbReference type="EMBL" id="JAJJMA010213059">
    <property type="protein sequence ID" value="MCL7040490.1"/>
    <property type="molecule type" value="Genomic_DNA"/>
</dbReference>
<name>A0AA41VFT3_PAPNU</name>
<protein>
    <submittedName>
        <fullName evidence="2">Uncharacterized protein</fullName>
    </submittedName>
</protein>
<evidence type="ECO:0000256" key="1">
    <source>
        <dbReference type="SAM" id="MobiDB-lite"/>
    </source>
</evidence>
<dbReference type="Proteomes" id="UP001177140">
    <property type="component" value="Unassembled WGS sequence"/>
</dbReference>
<reference evidence="2" key="1">
    <citation type="submission" date="2022-03" db="EMBL/GenBank/DDBJ databases">
        <title>A functionally conserved STORR gene fusion in Papaver species that diverged 16.8 million years ago.</title>
        <authorList>
            <person name="Catania T."/>
        </authorList>
    </citation>
    <scope>NUCLEOTIDE SEQUENCE</scope>
    <source>
        <strain evidence="2">S-191538</strain>
    </source>
</reference>
<organism evidence="2 3">
    <name type="scientific">Papaver nudicaule</name>
    <name type="common">Iceland poppy</name>
    <dbReference type="NCBI Taxonomy" id="74823"/>
    <lineage>
        <taxon>Eukaryota</taxon>
        <taxon>Viridiplantae</taxon>
        <taxon>Streptophyta</taxon>
        <taxon>Embryophyta</taxon>
        <taxon>Tracheophyta</taxon>
        <taxon>Spermatophyta</taxon>
        <taxon>Magnoliopsida</taxon>
        <taxon>Ranunculales</taxon>
        <taxon>Papaveraceae</taxon>
        <taxon>Papaveroideae</taxon>
        <taxon>Papaver</taxon>
    </lineage>
</organism>
<feature type="region of interest" description="Disordered" evidence="1">
    <location>
        <begin position="43"/>
        <end position="148"/>
    </location>
</feature>
<evidence type="ECO:0000313" key="3">
    <source>
        <dbReference type="Proteomes" id="UP001177140"/>
    </source>
</evidence>
<accession>A0AA41VFT3</accession>
<gene>
    <name evidence="2" type="ORF">MKW94_017572</name>
</gene>
<feature type="compositionally biased region" description="Basic and acidic residues" evidence="1">
    <location>
        <begin position="85"/>
        <end position="119"/>
    </location>
</feature>
<dbReference type="AlphaFoldDB" id="A0AA41VFT3"/>
<keyword evidence="3" id="KW-1185">Reference proteome</keyword>
<comment type="caution">
    <text evidence="2">The sequence shown here is derived from an EMBL/GenBank/DDBJ whole genome shotgun (WGS) entry which is preliminary data.</text>
</comment>
<evidence type="ECO:0000313" key="2">
    <source>
        <dbReference type="EMBL" id="MCL7040490.1"/>
    </source>
</evidence>